<gene>
    <name evidence="1" type="ORF">Thi970DRAFT_04914</name>
</gene>
<dbReference type="RefSeq" id="WP_009151624.1">
    <property type="nucleotide sequence ID" value="NZ_CP121471.1"/>
</dbReference>
<dbReference type="Proteomes" id="UP000002964">
    <property type="component" value="Unassembled WGS sequence"/>
</dbReference>
<reference evidence="1 2" key="2">
    <citation type="submission" date="2011-11" db="EMBL/GenBank/DDBJ databases">
        <authorList>
            <consortium name="US DOE Joint Genome Institute"/>
            <person name="Lucas S."/>
            <person name="Han J."/>
            <person name="Lapidus A."/>
            <person name="Cheng J.-F."/>
            <person name="Goodwin L."/>
            <person name="Pitluck S."/>
            <person name="Peters L."/>
            <person name="Ovchinnikova G."/>
            <person name="Zhang X."/>
            <person name="Detter J.C."/>
            <person name="Han C."/>
            <person name="Tapia R."/>
            <person name="Land M."/>
            <person name="Hauser L."/>
            <person name="Kyrpides N."/>
            <person name="Ivanova N."/>
            <person name="Pagani I."/>
            <person name="Vogl K."/>
            <person name="Liu Z."/>
            <person name="Overmann J."/>
            <person name="Frigaard N.-U."/>
            <person name="Bryant D."/>
            <person name="Woyke T."/>
        </authorList>
    </citation>
    <scope>NUCLEOTIDE SEQUENCE [LARGE SCALE GENOMIC DNA]</scope>
    <source>
        <strain evidence="1 2">970</strain>
    </source>
</reference>
<organism evidence="1 2">
    <name type="scientific">Thiorhodovibrio frisius</name>
    <dbReference type="NCBI Taxonomy" id="631362"/>
    <lineage>
        <taxon>Bacteria</taxon>
        <taxon>Pseudomonadati</taxon>
        <taxon>Pseudomonadota</taxon>
        <taxon>Gammaproteobacteria</taxon>
        <taxon>Chromatiales</taxon>
        <taxon>Chromatiaceae</taxon>
        <taxon>Thiorhodovibrio</taxon>
    </lineage>
</organism>
<protein>
    <recommendedName>
        <fullName evidence="3">Lipoprotein</fullName>
    </recommendedName>
</protein>
<dbReference type="AlphaFoldDB" id="H8Z8J0"/>
<evidence type="ECO:0000313" key="2">
    <source>
        <dbReference type="Proteomes" id="UP000002964"/>
    </source>
</evidence>
<reference evidence="2" key="1">
    <citation type="submission" date="2011-06" db="EMBL/GenBank/DDBJ databases">
        <authorList>
            <consortium name="US DOE Joint Genome Institute (JGI-PGF)"/>
            <person name="Lucas S."/>
            <person name="Han J."/>
            <person name="Lapidus A."/>
            <person name="Cheng J.-F."/>
            <person name="Goodwin L."/>
            <person name="Pitluck S."/>
            <person name="Peters L."/>
            <person name="Land M.L."/>
            <person name="Hauser L."/>
            <person name="Vogl K."/>
            <person name="Liu Z."/>
            <person name="Overmann J."/>
            <person name="Frigaard N.-U."/>
            <person name="Bryant D.A."/>
            <person name="Woyke T.J."/>
        </authorList>
    </citation>
    <scope>NUCLEOTIDE SEQUENCE [LARGE SCALE GENOMIC DNA]</scope>
    <source>
        <strain evidence="2">970</strain>
    </source>
</reference>
<name>H8Z8J0_9GAMM</name>
<accession>H8Z8J0</accession>
<dbReference type="HOGENOM" id="CLU_1481339_0_0_6"/>
<keyword evidence="2" id="KW-1185">Reference proteome</keyword>
<dbReference type="PROSITE" id="PS51257">
    <property type="entry name" value="PROKAR_LIPOPROTEIN"/>
    <property type="match status" value="1"/>
</dbReference>
<dbReference type="EMBL" id="JH603171">
    <property type="protein sequence ID" value="EIC19395.1"/>
    <property type="molecule type" value="Genomic_DNA"/>
</dbReference>
<proteinExistence type="predicted"/>
<evidence type="ECO:0000313" key="1">
    <source>
        <dbReference type="EMBL" id="EIC19395.1"/>
    </source>
</evidence>
<sequence length="182" mass="20563">MRSLSYITLILTLVLMTSCGKTPSTGSEVKTLNLLPWMESDVTKSATLKISAPSSWKISEVDKDIARLRPPEIGENETLGQLAINLFNCSDSDNDSNACIEKWVQRHFYEAEPETLTIEKVGEGRVWYFFDSGKNGEKIEARYYIVDGNRLATVSYQLKGETLKYRDSFKSVGESLVFDEKK</sequence>
<evidence type="ECO:0008006" key="3">
    <source>
        <dbReference type="Google" id="ProtNLM"/>
    </source>
</evidence>